<name>A0A4C1XI57_EUMVA</name>
<evidence type="ECO:0000313" key="1">
    <source>
        <dbReference type="EMBL" id="GBP62780.1"/>
    </source>
</evidence>
<organism evidence="1 2">
    <name type="scientific">Eumeta variegata</name>
    <name type="common">Bagworm moth</name>
    <name type="synonym">Eumeta japonica</name>
    <dbReference type="NCBI Taxonomy" id="151549"/>
    <lineage>
        <taxon>Eukaryota</taxon>
        <taxon>Metazoa</taxon>
        <taxon>Ecdysozoa</taxon>
        <taxon>Arthropoda</taxon>
        <taxon>Hexapoda</taxon>
        <taxon>Insecta</taxon>
        <taxon>Pterygota</taxon>
        <taxon>Neoptera</taxon>
        <taxon>Endopterygota</taxon>
        <taxon>Lepidoptera</taxon>
        <taxon>Glossata</taxon>
        <taxon>Ditrysia</taxon>
        <taxon>Tineoidea</taxon>
        <taxon>Psychidae</taxon>
        <taxon>Oiketicinae</taxon>
        <taxon>Eumeta</taxon>
    </lineage>
</organism>
<dbReference type="EMBL" id="BGZK01000849">
    <property type="protein sequence ID" value="GBP62780.1"/>
    <property type="molecule type" value="Genomic_DNA"/>
</dbReference>
<dbReference type="Proteomes" id="UP000299102">
    <property type="component" value="Unassembled WGS sequence"/>
</dbReference>
<evidence type="ECO:0000313" key="2">
    <source>
        <dbReference type="Proteomes" id="UP000299102"/>
    </source>
</evidence>
<dbReference type="AlphaFoldDB" id="A0A4C1XI57"/>
<gene>
    <name evidence="1" type="ORF">EVAR_51732_1</name>
</gene>
<reference evidence="1 2" key="1">
    <citation type="journal article" date="2019" name="Commun. Biol.">
        <title>The bagworm genome reveals a unique fibroin gene that provides high tensile strength.</title>
        <authorList>
            <person name="Kono N."/>
            <person name="Nakamura H."/>
            <person name="Ohtoshi R."/>
            <person name="Tomita M."/>
            <person name="Numata K."/>
            <person name="Arakawa K."/>
        </authorList>
    </citation>
    <scope>NUCLEOTIDE SEQUENCE [LARGE SCALE GENOMIC DNA]</scope>
</reference>
<protein>
    <submittedName>
        <fullName evidence="1">Uncharacterized protein</fullName>
    </submittedName>
</protein>
<sequence length="286" mass="32119">MSGIRIEPGTGVKTKFGIGIRITSVTRIEIKNSTGTKIKSGKGNSAMVQLSSMVWGRGDVDCRLSEMQGMLSTTSSITNICEHWPWESYIAVESITGEERFLSGNHEMYVAAWDDLPLSGLTTGQGRGPLSVTSGPGSRDATFQRERRASTIYNSSLQQPVTALSLFSQQLLIRASKKRRIMRFLLWRRDARRPLCRLNAPQSNYDEKVFRKRGYRANACNGKVGKSHPRKSDANHFGDILKKGQISSTRSRRAYMKRLMDVSEAKEIYKDRTKLKSIISAHPSRK</sequence>
<proteinExistence type="predicted"/>
<dbReference type="OrthoDB" id="425681at2759"/>
<comment type="caution">
    <text evidence="1">The sequence shown here is derived from an EMBL/GenBank/DDBJ whole genome shotgun (WGS) entry which is preliminary data.</text>
</comment>
<keyword evidence="2" id="KW-1185">Reference proteome</keyword>
<accession>A0A4C1XI57</accession>